<sequence>MQKLFTIIILTTIVVAAKAQSSSTTISGIRYSIGIDAGIRYEKTTQYSPSPNGSSMQFCALLVNYGF</sequence>
<gene>
    <name evidence="1" type="ORF">E2R66_19640</name>
</gene>
<accession>A0A4Y8S849</accession>
<evidence type="ECO:0000313" key="2">
    <source>
        <dbReference type="Proteomes" id="UP000297540"/>
    </source>
</evidence>
<comment type="caution">
    <text evidence="1">The sequence shown here is derived from an EMBL/GenBank/DDBJ whole genome shotgun (WGS) entry which is preliminary data.</text>
</comment>
<organism evidence="1 2">
    <name type="scientific">Mucilaginibacter psychrotolerans</name>
    <dbReference type="NCBI Taxonomy" id="1524096"/>
    <lineage>
        <taxon>Bacteria</taxon>
        <taxon>Pseudomonadati</taxon>
        <taxon>Bacteroidota</taxon>
        <taxon>Sphingobacteriia</taxon>
        <taxon>Sphingobacteriales</taxon>
        <taxon>Sphingobacteriaceae</taxon>
        <taxon>Mucilaginibacter</taxon>
    </lineage>
</organism>
<reference evidence="1 2" key="1">
    <citation type="journal article" date="2017" name="Int. J. Syst. Evol. Microbiol.">
        <title>Mucilaginibacterpsychrotolerans sp. nov., isolated from peatlands.</title>
        <authorList>
            <person name="Deng Y."/>
            <person name="Shen L."/>
            <person name="Xu B."/>
            <person name="Liu Y."/>
            <person name="Gu Z."/>
            <person name="Liu H."/>
            <person name="Zhou Y."/>
        </authorList>
    </citation>
    <scope>NUCLEOTIDE SEQUENCE [LARGE SCALE GENOMIC DNA]</scope>
    <source>
        <strain evidence="1 2">NH7-4</strain>
    </source>
</reference>
<dbReference type="AlphaFoldDB" id="A0A4Y8S849"/>
<protein>
    <submittedName>
        <fullName evidence="1">Uncharacterized protein</fullName>
    </submittedName>
</protein>
<proteinExistence type="predicted"/>
<name>A0A4Y8S849_9SPHI</name>
<dbReference type="EMBL" id="SOZE01000023">
    <property type="protein sequence ID" value="TFF35179.1"/>
    <property type="molecule type" value="Genomic_DNA"/>
</dbReference>
<evidence type="ECO:0000313" key="1">
    <source>
        <dbReference type="EMBL" id="TFF35179.1"/>
    </source>
</evidence>
<dbReference type="RefSeq" id="WP_133233784.1">
    <property type="nucleotide sequence ID" value="NZ_SOZE01000023.1"/>
</dbReference>
<keyword evidence="2" id="KW-1185">Reference proteome</keyword>
<dbReference type="Proteomes" id="UP000297540">
    <property type="component" value="Unassembled WGS sequence"/>
</dbReference>